<gene>
    <name evidence="3" type="primary">HEMGN</name>
</gene>
<reference evidence="2" key="1">
    <citation type="submission" date="2025-05" db="UniProtKB">
        <authorList>
            <consortium name="RefSeq"/>
        </authorList>
    </citation>
    <scope>NUCLEOTIDE SEQUENCE [LARGE SCALE GENOMIC DNA]</scope>
</reference>
<accession>A0ABM5FRG6</accession>
<feature type="compositionally biased region" description="Basic residues" evidence="1">
    <location>
        <begin position="62"/>
        <end position="78"/>
    </location>
</feature>
<name>A0ABM5FRG6_9SAUR</name>
<feature type="compositionally biased region" description="Low complexity" evidence="1">
    <location>
        <begin position="79"/>
        <end position="108"/>
    </location>
</feature>
<feature type="compositionally biased region" description="Low complexity" evidence="1">
    <location>
        <begin position="170"/>
        <end position="183"/>
    </location>
</feature>
<proteinExistence type="predicted"/>
<sequence length="197" mass="22071">MANLEKDHSYSGHPQQPTGITEEYAVPEVVITRRLRDRELLRKRKAETEEKDTHQWVLGYQKRGRQSRRGRGAGRGRGQRQVQESLPEPQPELQLEPQLELQLEPQPETVEENPPEAPPVTSVEEKAETILDLPEEPSVPAVEPEQPCTQQLELAGAAPTGDAVFSMGLEEPSSSGEPEVPQSLENDYLTQELYGSF</sequence>
<dbReference type="PANTHER" id="PTHR15993">
    <property type="entry name" value="HEMOGEN"/>
    <property type="match status" value="1"/>
</dbReference>
<evidence type="ECO:0000313" key="3">
    <source>
        <dbReference type="RefSeq" id="XP_072848003.1"/>
    </source>
</evidence>
<feature type="region of interest" description="Disordered" evidence="1">
    <location>
        <begin position="164"/>
        <end position="197"/>
    </location>
</feature>
<evidence type="ECO:0000313" key="2">
    <source>
        <dbReference type="Proteomes" id="UP001652642"/>
    </source>
</evidence>
<reference evidence="3" key="2">
    <citation type="submission" date="2025-08" db="UniProtKB">
        <authorList>
            <consortium name="RefSeq"/>
        </authorList>
    </citation>
    <scope>IDENTIFICATION</scope>
</reference>
<dbReference type="Proteomes" id="UP001652642">
    <property type="component" value="Chromosome 2"/>
</dbReference>
<feature type="compositionally biased region" description="Basic and acidic residues" evidence="1">
    <location>
        <begin position="1"/>
        <end position="10"/>
    </location>
</feature>
<feature type="compositionally biased region" description="Basic and acidic residues" evidence="1">
    <location>
        <begin position="34"/>
        <end position="54"/>
    </location>
</feature>
<feature type="region of interest" description="Disordered" evidence="1">
    <location>
        <begin position="1"/>
        <end position="126"/>
    </location>
</feature>
<dbReference type="InterPro" id="IPR033272">
    <property type="entry name" value="Hemogen"/>
</dbReference>
<protein>
    <submittedName>
        <fullName evidence="3">Hemogen isoform X1</fullName>
    </submittedName>
</protein>
<dbReference type="RefSeq" id="XP_072848003.1">
    <property type="nucleotide sequence ID" value="XM_072991902.1"/>
</dbReference>
<dbReference type="GeneID" id="110077835"/>
<dbReference type="PANTHER" id="PTHR15993:SF6">
    <property type="entry name" value="HEMOGEN"/>
    <property type="match status" value="1"/>
</dbReference>
<evidence type="ECO:0000256" key="1">
    <source>
        <dbReference type="SAM" id="MobiDB-lite"/>
    </source>
</evidence>
<keyword evidence="2" id="KW-1185">Reference proteome</keyword>
<organism evidence="2 3">
    <name type="scientific">Pogona vitticeps</name>
    <name type="common">central bearded dragon</name>
    <dbReference type="NCBI Taxonomy" id="103695"/>
    <lineage>
        <taxon>Eukaryota</taxon>
        <taxon>Metazoa</taxon>
        <taxon>Chordata</taxon>
        <taxon>Craniata</taxon>
        <taxon>Vertebrata</taxon>
        <taxon>Euteleostomi</taxon>
        <taxon>Lepidosauria</taxon>
        <taxon>Squamata</taxon>
        <taxon>Bifurcata</taxon>
        <taxon>Unidentata</taxon>
        <taxon>Episquamata</taxon>
        <taxon>Toxicofera</taxon>
        <taxon>Iguania</taxon>
        <taxon>Acrodonta</taxon>
        <taxon>Agamidae</taxon>
        <taxon>Amphibolurinae</taxon>
        <taxon>Pogona</taxon>
    </lineage>
</organism>